<dbReference type="AlphaFoldDB" id="A0A502EIY4"/>
<keyword evidence="2" id="KW-1185">Reference proteome</keyword>
<dbReference type="Proteomes" id="UP000320095">
    <property type="component" value="Unassembled WGS sequence"/>
</dbReference>
<evidence type="ECO:0000313" key="2">
    <source>
        <dbReference type="Proteomes" id="UP000320095"/>
    </source>
</evidence>
<comment type="caution">
    <text evidence="1">The sequence shown here is derived from an EMBL/GenBank/DDBJ whole genome shotgun (WGS) entry which is preliminary data.</text>
</comment>
<proteinExistence type="predicted"/>
<name>A0A502EIY4_9MYCO</name>
<protein>
    <submittedName>
        <fullName evidence="1">Uncharacterized protein</fullName>
    </submittedName>
</protein>
<sequence>MNLLRLRSEPLPRAQVKLDPDLPAGRRHGQRNIVRHYLPAPADVDFNGEEGVFHAMVTAWHGEVVGQLIRWVWNDGEIGYVARIDGLDENGGFSNACTLTIAKCIGIGSVADDLRYVWEIGVITTFDPVTGLSSVAGPNTSVWLLIGRRTGA</sequence>
<accession>A0A502EIY4</accession>
<evidence type="ECO:0000313" key="1">
    <source>
        <dbReference type="EMBL" id="TPG37094.1"/>
    </source>
</evidence>
<reference evidence="1 2" key="1">
    <citation type="journal article" date="2019" name="Environ. Microbiol.">
        <title>Species interactions and distinct microbial communities in high Arctic permafrost affected cryosols are associated with the CH4 and CO2 gas fluxes.</title>
        <authorList>
            <person name="Altshuler I."/>
            <person name="Hamel J."/>
            <person name="Turney S."/>
            <person name="Magnuson E."/>
            <person name="Levesque R."/>
            <person name="Greer C."/>
            <person name="Whyte L.G."/>
        </authorList>
    </citation>
    <scope>NUCLEOTIDE SEQUENCE [LARGE SCALE GENOMIC DNA]</scope>
    <source>
        <strain evidence="1 2">S5.20</strain>
    </source>
</reference>
<dbReference type="EMBL" id="RCZG01000001">
    <property type="protein sequence ID" value="TPG37094.1"/>
    <property type="molecule type" value="Genomic_DNA"/>
</dbReference>
<gene>
    <name evidence="1" type="ORF">EAH80_04340</name>
</gene>
<organism evidence="1 2">
    <name type="scientific">Mycolicibacterium hodleri</name>
    <dbReference type="NCBI Taxonomy" id="49897"/>
    <lineage>
        <taxon>Bacteria</taxon>
        <taxon>Bacillati</taxon>
        <taxon>Actinomycetota</taxon>
        <taxon>Actinomycetes</taxon>
        <taxon>Mycobacteriales</taxon>
        <taxon>Mycobacteriaceae</taxon>
        <taxon>Mycolicibacterium</taxon>
    </lineage>
</organism>